<keyword evidence="2 4" id="KW-0808">Transferase</keyword>
<dbReference type="FunFam" id="3.40.47.10:FF:000010">
    <property type="entry name" value="Acetyl-CoA acetyltransferase (Thiolase)"/>
    <property type="match status" value="1"/>
</dbReference>
<dbReference type="CDD" id="cd00751">
    <property type="entry name" value="thiolase"/>
    <property type="match status" value="1"/>
</dbReference>
<dbReference type="InterPro" id="IPR020613">
    <property type="entry name" value="Thiolase_CS"/>
</dbReference>
<dbReference type="PANTHER" id="PTHR18919">
    <property type="entry name" value="ACETYL-COA C-ACYLTRANSFERASE"/>
    <property type="match status" value="1"/>
</dbReference>
<comment type="similarity">
    <text evidence="1 4">Belongs to the thiolase-like superfamily. Thiolase family.</text>
</comment>
<evidence type="ECO:0000313" key="5">
    <source>
        <dbReference type="EMBL" id="KJY77856.1"/>
    </source>
</evidence>
<dbReference type="InterPro" id="IPR002155">
    <property type="entry name" value="Thiolase"/>
</dbReference>
<protein>
    <submittedName>
        <fullName evidence="5">Acetyl-CoA acetyltransferase</fullName>
        <ecNumber evidence="5">2.3.1.9</ecNumber>
    </submittedName>
</protein>
<dbReference type="InterPro" id="IPR020615">
    <property type="entry name" value="Thiolase_acyl_enz_int_AS"/>
</dbReference>
<dbReference type="PROSITE" id="PS00099">
    <property type="entry name" value="THIOLASE_3"/>
    <property type="match status" value="1"/>
</dbReference>
<evidence type="ECO:0000256" key="3">
    <source>
        <dbReference type="ARBA" id="ARBA00023315"/>
    </source>
</evidence>
<dbReference type="Pfam" id="PF02803">
    <property type="entry name" value="Thiolase_C"/>
    <property type="match status" value="1"/>
</dbReference>
<dbReference type="GO" id="GO:0044281">
    <property type="term" value="P:small molecule metabolic process"/>
    <property type="evidence" value="ECO:0007669"/>
    <property type="project" value="UniProtKB-ARBA"/>
</dbReference>
<dbReference type="PIRSF" id="PIRSF000429">
    <property type="entry name" value="Ac-CoA_Ac_transf"/>
    <property type="match status" value="1"/>
</dbReference>
<evidence type="ECO:0000256" key="4">
    <source>
        <dbReference type="RuleBase" id="RU003557"/>
    </source>
</evidence>
<sequence length="404" mass="42528">MKRVFIVAAKRTPIGSFNGSLAPLSAVELGAHAIQSAIAQANLSAELVDEVIMGNVLTAGTGMGPGRQAAIKAGIPDSVPAYTINMICGSGLKAVMDGASHIRAGDAEVVIAGGMESMSNAAFITSGQIRRGYRMGHQNLEDSIIKDGLTDAFHHYHMGITAENVAKHLDISREAQDEFALSSQNKAAAANEQGHFKAEIEPITVIQRRVQTEVSQDEYPKANATIEGLAKLRAAFDPEGTVTAGNASGINDGASAIILVNQEALERYNLKPLAEIVEYGQGALKPEVMGLGPVTAINNTLEKAQLSLSDIDVFELNEAFAAQALGVIKELSHQHNVEPQWLLDNSNLSGGAIALGHPIGASGNRILTTLVYQLHRNSKQLGLASLCIGGGMGAAVILKRCEEQ</sequence>
<gene>
    <name evidence="5" type="ORF">TW71_02150</name>
</gene>
<comment type="caution">
    <text evidence="5">The sequence shown here is derived from an EMBL/GenBank/DDBJ whole genome shotgun (WGS) entry which is preliminary data.</text>
</comment>
<dbReference type="PANTHER" id="PTHR18919:SF107">
    <property type="entry name" value="ACETYL-COA ACETYLTRANSFERASE, CYTOSOLIC"/>
    <property type="match status" value="1"/>
</dbReference>
<dbReference type="PROSITE" id="PS00737">
    <property type="entry name" value="THIOLASE_2"/>
    <property type="match status" value="1"/>
</dbReference>
<dbReference type="InterPro" id="IPR020616">
    <property type="entry name" value="Thiolase_N"/>
</dbReference>
<dbReference type="InterPro" id="IPR020617">
    <property type="entry name" value="Thiolase_C"/>
</dbReference>
<dbReference type="AlphaFoldDB" id="A0A837GBL2"/>
<evidence type="ECO:0000256" key="1">
    <source>
        <dbReference type="ARBA" id="ARBA00010982"/>
    </source>
</evidence>
<dbReference type="GO" id="GO:0003985">
    <property type="term" value="F:acetyl-CoA C-acetyltransferase activity"/>
    <property type="evidence" value="ECO:0007669"/>
    <property type="project" value="UniProtKB-EC"/>
</dbReference>
<dbReference type="InterPro" id="IPR020610">
    <property type="entry name" value="Thiolase_AS"/>
</dbReference>
<proteinExistence type="inferred from homology"/>
<dbReference type="RefSeq" id="WP_045984832.1">
    <property type="nucleotide sequence ID" value="NZ_CP063051.1"/>
</dbReference>
<organism evidence="5">
    <name type="scientific">Vibrio coralliilyticus</name>
    <dbReference type="NCBI Taxonomy" id="190893"/>
    <lineage>
        <taxon>Bacteria</taxon>
        <taxon>Pseudomonadati</taxon>
        <taxon>Pseudomonadota</taxon>
        <taxon>Gammaproteobacteria</taxon>
        <taxon>Vibrionales</taxon>
        <taxon>Vibrionaceae</taxon>
        <taxon>Vibrio</taxon>
    </lineage>
</organism>
<dbReference type="PROSITE" id="PS00098">
    <property type="entry name" value="THIOLASE_1"/>
    <property type="match status" value="1"/>
</dbReference>
<dbReference type="EC" id="2.3.1.9" evidence="5"/>
<dbReference type="NCBIfam" id="TIGR01930">
    <property type="entry name" value="AcCoA-C-Actrans"/>
    <property type="match status" value="1"/>
</dbReference>
<dbReference type="Pfam" id="PF00108">
    <property type="entry name" value="Thiolase_N"/>
    <property type="match status" value="1"/>
</dbReference>
<dbReference type="SUPFAM" id="SSF53901">
    <property type="entry name" value="Thiolase-like"/>
    <property type="match status" value="2"/>
</dbReference>
<dbReference type="Gene3D" id="3.40.47.10">
    <property type="match status" value="2"/>
</dbReference>
<accession>A0A837GBL2</accession>
<reference evidence="5" key="1">
    <citation type="journal article" date="2015" name="BMC Genomics">
        <title>Genome mining reveals unlocked bioactive potential of marine Gram-negative bacteria.</title>
        <authorList>
            <person name="Machado H."/>
            <person name="Sonnenschein E.C."/>
            <person name="Melchiorsen J."/>
            <person name="Gram L."/>
        </authorList>
    </citation>
    <scope>NUCLEOTIDE SEQUENCE</scope>
    <source>
        <strain evidence="5">S2052</strain>
    </source>
</reference>
<dbReference type="InterPro" id="IPR016039">
    <property type="entry name" value="Thiolase-like"/>
</dbReference>
<dbReference type="EMBL" id="JXXR01000001">
    <property type="protein sequence ID" value="KJY77856.1"/>
    <property type="molecule type" value="Genomic_DNA"/>
</dbReference>
<evidence type="ECO:0000256" key="2">
    <source>
        <dbReference type="ARBA" id="ARBA00022679"/>
    </source>
</evidence>
<name>A0A837GBL2_9VIBR</name>
<keyword evidence="3 4" id="KW-0012">Acyltransferase</keyword>